<comment type="caution">
    <text evidence="1">The sequence shown here is derived from an EMBL/GenBank/DDBJ whole genome shotgun (WGS) entry which is preliminary data.</text>
</comment>
<keyword evidence="2" id="KW-1185">Reference proteome</keyword>
<evidence type="ECO:0008006" key="3">
    <source>
        <dbReference type="Google" id="ProtNLM"/>
    </source>
</evidence>
<sequence length="62" mass="6930">MNDCVITGLTPEIKNIAIELRQNQILNTPEAIIAARAKFLQLQVVTPDKGFDKIKDVKIILI</sequence>
<evidence type="ECO:0000313" key="2">
    <source>
        <dbReference type="Proteomes" id="UP001209317"/>
    </source>
</evidence>
<dbReference type="SUPFAM" id="SSF88723">
    <property type="entry name" value="PIN domain-like"/>
    <property type="match status" value="1"/>
</dbReference>
<gene>
    <name evidence="1" type="ORF">OD355_09860</name>
</gene>
<organism evidence="1 2">
    <name type="scientific">Haoranjiania flava</name>
    <dbReference type="NCBI Taxonomy" id="1856322"/>
    <lineage>
        <taxon>Bacteria</taxon>
        <taxon>Pseudomonadati</taxon>
        <taxon>Bacteroidota</taxon>
        <taxon>Chitinophagia</taxon>
        <taxon>Chitinophagales</taxon>
        <taxon>Chitinophagaceae</taxon>
        <taxon>Haoranjiania</taxon>
    </lineage>
</organism>
<accession>A0AAE3IND3</accession>
<dbReference type="RefSeq" id="WP_263038305.1">
    <property type="nucleotide sequence ID" value="NZ_JAOTPL010000014.1"/>
</dbReference>
<dbReference type="EMBL" id="JAOTPL010000014">
    <property type="protein sequence ID" value="MCU7694819.1"/>
    <property type="molecule type" value="Genomic_DNA"/>
</dbReference>
<dbReference type="Proteomes" id="UP001209317">
    <property type="component" value="Unassembled WGS sequence"/>
</dbReference>
<dbReference type="InterPro" id="IPR029060">
    <property type="entry name" value="PIN-like_dom_sf"/>
</dbReference>
<reference evidence="1" key="1">
    <citation type="submission" date="2022-10" db="EMBL/GenBank/DDBJ databases">
        <authorList>
            <person name="Kim H.S."/>
            <person name="Kim J.-S."/>
            <person name="Suh M.K."/>
            <person name="Eom M.K."/>
            <person name="Lee J.-S."/>
        </authorList>
    </citation>
    <scope>NUCLEOTIDE SEQUENCE</scope>
    <source>
        <strain evidence="1">LIP-5</strain>
    </source>
</reference>
<dbReference type="AlphaFoldDB" id="A0AAE3IND3"/>
<evidence type="ECO:0000313" key="1">
    <source>
        <dbReference type="EMBL" id="MCU7694819.1"/>
    </source>
</evidence>
<proteinExistence type="predicted"/>
<name>A0AAE3IND3_9BACT</name>
<protein>
    <recommendedName>
        <fullName evidence="3">PIN domain-containing protein</fullName>
    </recommendedName>
</protein>